<feature type="region of interest" description="Disordered" evidence="1">
    <location>
        <begin position="94"/>
        <end position="135"/>
    </location>
</feature>
<feature type="compositionally biased region" description="Basic and acidic residues" evidence="1">
    <location>
        <begin position="107"/>
        <end position="122"/>
    </location>
</feature>
<gene>
    <name evidence="2" type="ORF">SNAT2548_LOCUS542</name>
</gene>
<organism evidence="2 3">
    <name type="scientific">Symbiodinium natans</name>
    <dbReference type="NCBI Taxonomy" id="878477"/>
    <lineage>
        <taxon>Eukaryota</taxon>
        <taxon>Sar</taxon>
        <taxon>Alveolata</taxon>
        <taxon>Dinophyceae</taxon>
        <taxon>Suessiales</taxon>
        <taxon>Symbiodiniaceae</taxon>
        <taxon>Symbiodinium</taxon>
    </lineage>
</organism>
<dbReference type="Proteomes" id="UP000604046">
    <property type="component" value="Unassembled WGS sequence"/>
</dbReference>
<name>A0A812GMU2_9DINO</name>
<evidence type="ECO:0000256" key="1">
    <source>
        <dbReference type="SAM" id="MobiDB-lite"/>
    </source>
</evidence>
<feature type="region of interest" description="Disordered" evidence="1">
    <location>
        <begin position="266"/>
        <end position="311"/>
    </location>
</feature>
<feature type="compositionally biased region" description="Polar residues" evidence="1">
    <location>
        <begin position="67"/>
        <end position="76"/>
    </location>
</feature>
<feature type="compositionally biased region" description="Basic and acidic residues" evidence="1">
    <location>
        <begin position="266"/>
        <end position="282"/>
    </location>
</feature>
<dbReference type="EMBL" id="CAJNDS010000026">
    <property type="protein sequence ID" value="CAE6923257.1"/>
    <property type="molecule type" value="Genomic_DNA"/>
</dbReference>
<comment type="caution">
    <text evidence="2">The sequence shown here is derived from an EMBL/GenBank/DDBJ whole genome shotgun (WGS) entry which is preliminary data.</text>
</comment>
<keyword evidence="3" id="KW-1185">Reference proteome</keyword>
<evidence type="ECO:0000313" key="3">
    <source>
        <dbReference type="Proteomes" id="UP000604046"/>
    </source>
</evidence>
<feature type="region of interest" description="Disordered" evidence="1">
    <location>
        <begin position="55"/>
        <end position="79"/>
    </location>
</feature>
<protein>
    <submittedName>
        <fullName evidence="2">Uncharacterized protein</fullName>
    </submittedName>
</protein>
<proteinExistence type="predicted"/>
<dbReference type="AlphaFoldDB" id="A0A812GMU2"/>
<sequence length="334" mass="35813">MGNAADLAPSQASAKVTVPCLCSGFFASSLHGRGGKTKKRQGDGKSAAHVLLVGAPGMGAAERPSTVRRSGSTQNDVEGLREVRDGREMAVQAQTEPDVLHPPGTVEGERAASRGSVEEHCAAEGSGGTRPDHPPAQMGYWVQVDTVRGLPQAGSSYQVKAYWSIRPAEAAVFGKCLASPAEQTSAQDCIVRGQVLLPLTMAPGMAVVEVFCEGAPSSVFRTELDTLDPQNHRLIDHQLDAEVDSAKPVIRLRIWPHPLTRAALDAKEGAARAAAPERDGPHEASSVEEEEMEEEEFEEEEEEEPVEDDSQPELLGHFLVLSWSLCFLSSLQYV</sequence>
<dbReference type="OrthoDB" id="10357756at2759"/>
<reference evidence="2" key="1">
    <citation type="submission" date="2021-02" db="EMBL/GenBank/DDBJ databases">
        <authorList>
            <person name="Dougan E. K."/>
            <person name="Rhodes N."/>
            <person name="Thang M."/>
            <person name="Chan C."/>
        </authorList>
    </citation>
    <scope>NUCLEOTIDE SEQUENCE</scope>
</reference>
<accession>A0A812GMU2</accession>
<feature type="compositionally biased region" description="Acidic residues" evidence="1">
    <location>
        <begin position="286"/>
        <end position="311"/>
    </location>
</feature>
<evidence type="ECO:0000313" key="2">
    <source>
        <dbReference type="EMBL" id="CAE6923257.1"/>
    </source>
</evidence>